<feature type="transmembrane region" description="Helical" evidence="1">
    <location>
        <begin position="150"/>
        <end position="170"/>
    </location>
</feature>
<dbReference type="Pfam" id="PF06724">
    <property type="entry name" value="DUF1206"/>
    <property type="match status" value="3"/>
</dbReference>
<dbReference type="AlphaFoldDB" id="A0A7W3PI11"/>
<feature type="transmembrane region" description="Helical" evidence="1">
    <location>
        <begin position="71"/>
        <end position="93"/>
    </location>
</feature>
<proteinExistence type="predicted"/>
<keyword evidence="1" id="KW-1133">Transmembrane helix</keyword>
<feature type="domain" description="DUF1206" evidence="2">
    <location>
        <begin position="28"/>
        <end position="92"/>
    </location>
</feature>
<feature type="transmembrane region" description="Helical" evidence="1">
    <location>
        <begin position="191"/>
        <end position="217"/>
    </location>
</feature>
<feature type="transmembrane region" description="Helical" evidence="1">
    <location>
        <begin position="29"/>
        <end position="51"/>
    </location>
</feature>
<dbReference type="InterPro" id="IPR009597">
    <property type="entry name" value="DUF1206"/>
</dbReference>
<keyword evidence="1" id="KW-0812">Transmembrane</keyword>
<evidence type="ECO:0000313" key="5">
    <source>
        <dbReference type="Proteomes" id="UP000321154"/>
    </source>
</evidence>
<feature type="transmembrane region" description="Helical" evidence="1">
    <location>
        <begin position="237"/>
        <end position="262"/>
    </location>
</feature>
<accession>A0A7W3PI11</accession>
<protein>
    <submittedName>
        <fullName evidence="3">Membrane protein</fullName>
    </submittedName>
</protein>
<evidence type="ECO:0000256" key="1">
    <source>
        <dbReference type="SAM" id="Phobius"/>
    </source>
</evidence>
<evidence type="ECO:0000313" key="3">
    <source>
        <dbReference type="EMBL" id="GEK84786.1"/>
    </source>
</evidence>
<comment type="caution">
    <text evidence="4">The sequence shown here is derived from an EMBL/GenBank/DDBJ whole genome shotgun (WGS) entry which is preliminary data.</text>
</comment>
<evidence type="ECO:0000313" key="4">
    <source>
        <dbReference type="EMBL" id="MBA8812204.1"/>
    </source>
</evidence>
<name>A0A7W3PI11_9MICO</name>
<sequence length="269" mass="27257">MPDTSDQARGAASRLQNSRVLTTFARTGFAMNGVLHIVIGVIALGVAFGGGGEADQGGALGQFSSRPGGVFLLWLIVVGLWALGLFQVLEAALVRGSDKDAWAERAKEGGKGVAYLAVGFTAFTFARGSSSDSSGQTQTLSARLLAVPGGVVLLVVVALAIVAIGAYFVVKGVKQKFREDLSLPSGTAGRGTVALGVTGYVAKGVALAVVGVLFAVAAVTADPSEATGLDGALKALAALPFGVVVLSAVALGLMAYGLYCFVRARRARL</sequence>
<evidence type="ECO:0000313" key="6">
    <source>
        <dbReference type="Proteomes" id="UP000522688"/>
    </source>
</evidence>
<keyword evidence="5" id="KW-1185">Reference proteome</keyword>
<dbReference type="OrthoDB" id="4552598at2"/>
<feature type="domain" description="DUF1206" evidence="2">
    <location>
        <begin position="110"/>
        <end position="174"/>
    </location>
</feature>
<dbReference type="EMBL" id="JACGWW010000001">
    <property type="protein sequence ID" value="MBA8812204.1"/>
    <property type="molecule type" value="Genomic_DNA"/>
</dbReference>
<reference evidence="4 6" key="2">
    <citation type="submission" date="2020-07" db="EMBL/GenBank/DDBJ databases">
        <title>Sequencing the genomes of 1000 actinobacteria strains.</title>
        <authorList>
            <person name="Klenk H.-P."/>
        </authorList>
    </citation>
    <scope>NUCLEOTIDE SEQUENCE [LARGE SCALE GENOMIC DNA]</scope>
    <source>
        <strain evidence="4 6">DSM 10309</strain>
    </source>
</reference>
<keyword evidence="1" id="KW-0472">Membrane</keyword>
<dbReference type="EMBL" id="BJUV01000062">
    <property type="protein sequence ID" value="GEK84786.1"/>
    <property type="molecule type" value="Genomic_DNA"/>
</dbReference>
<dbReference type="Proteomes" id="UP000321154">
    <property type="component" value="Unassembled WGS sequence"/>
</dbReference>
<reference evidence="3 5" key="1">
    <citation type="submission" date="2019-07" db="EMBL/GenBank/DDBJ databases">
        <title>Whole genome shotgun sequence of Frigoribacterium faeni NBRC 103066.</title>
        <authorList>
            <person name="Hosoyama A."/>
            <person name="Uohara A."/>
            <person name="Ohji S."/>
            <person name="Ichikawa N."/>
        </authorList>
    </citation>
    <scope>NUCLEOTIDE SEQUENCE [LARGE SCALE GENOMIC DNA]</scope>
    <source>
        <strain evidence="3 5">NBRC 103066</strain>
    </source>
</reference>
<evidence type="ECO:0000259" key="2">
    <source>
        <dbReference type="Pfam" id="PF06724"/>
    </source>
</evidence>
<organism evidence="4 6">
    <name type="scientific">Frigoribacterium faeni</name>
    <dbReference type="NCBI Taxonomy" id="145483"/>
    <lineage>
        <taxon>Bacteria</taxon>
        <taxon>Bacillati</taxon>
        <taxon>Actinomycetota</taxon>
        <taxon>Actinomycetes</taxon>
        <taxon>Micrococcales</taxon>
        <taxon>Microbacteriaceae</taxon>
        <taxon>Frigoribacterium</taxon>
    </lineage>
</organism>
<feature type="domain" description="DUF1206" evidence="2">
    <location>
        <begin position="199"/>
        <end position="266"/>
    </location>
</feature>
<gene>
    <name evidence="4" type="ORF">FB463_000428</name>
    <name evidence="3" type="ORF">FFA01_30950</name>
</gene>
<dbReference type="Proteomes" id="UP000522688">
    <property type="component" value="Unassembled WGS sequence"/>
</dbReference>
<feature type="transmembrane region" description="Helical" evidence="1">
    <location>
        <begin position="113"/>
        <end position="130"/>
    </location>
</feature>
<dbReference type="RefSeq" id="WP_146857098.1">
    <property type="nucleotide sequence ID" value="NZ_BAAAHR010000002.1"/>
</dbReference>